<dbReference type="Proteomes" id="UP000789595">
    <property type="component" value="Unassembled WGS sequence"/>
</dbReference>
<feature type="transmembrane region" description="Helical" evidence="1">
    <location>
        <begin position="31"/>
        <end position="50"/>
    </location>
</feature>
<feature type="signal peptide" evidence="2">
    <location>
        <begin position="1"/>
        <end position="26"/>
    </location>
</feature>
<accession>A0A8J2T0N0</accession>
<feature type="chain" id="PRO_5035268234" evidence="2">
    <location>
        <begin position="27"/>
        <end position="167"/>
    </location>
</feature>
<evidence type="ECO:0000256" key="1">
    <source>
        <dbReference type="SAM" id="Phobius"/>
    </source>
</evidence>
<protein>
    <submittedName>
        <fullName evidence="3">Uncharacterized protein</fullName>
    </submittedName>
</protein>
<evidence type="ECO:0000313" key="3">
    <source>
        <dbReference type="EMBL" id="CAH0379871.1"/>
    </source>
</evidence>
<dbReference type="AlphaFoldDB" id="A0A8J2T0N0"/>
<evidence type="ECO:0000313" key="4">
    <source>
        <dbReference type="Proteomes" id="UP000789595"/>
    </source>
</evidence>
<keyword evidence="1" id="KW-1133">Transmembrane helix</keyword>
<reference evidence="3" key="1">
    <citation type="submission" date="2021-11" db="EMBL/GenBank/DDBJ databases">
        <authorList>
            <consortium name="Genoscope - CEA"/>
            <person name="William W."/>
        </authorList>
    </citation>
    <scope>NUCLEOTIDE SEQUENCE</scope>
</reference>
<feature type="transmembrane region" description="Helical" evidence="1">
    <location>
        <begin position="131"/>
        <end position="152"/>
    </location>
</feature>
<gene>
    <name evidence="3" type="ORF">PECAL_6P15110</name>
</gene>
<keyword evidence="1" id="KW-0472">Membrane</keyword>
<feature type="transmembrane region" description="Helical" evidence="1">
    <location>
        <begin position="100"/>
        <end position="119"/>
    </location>
</feature>
<evidence type="ECO:0000256" key="2">
    <source>
        <dbReference type="SAM" id="SignalP"/>
    </source>
</evidence>
<organism evidence="3 4">
    <name type="scientific">Pelagomonas calceolata</name>
    <dbReference type="NCBI Taxonomy" id="35677"/>
    <lineage>
        <taxon>Eukaryota</taxon>
        <taxon>Sar</taxon>
        <taxon>Stramenopiles</taxon>
        <taxon>Ochrophyta</taxon>
        <taxon>Pelagophyceae</taxon>
        <taxon>Pelagomonadales</taxon>
        <taxon>Pelagomonadaceae</taxon>
        <taxon>Pelagomonas</taxon>
    </lineage>
</organism>
<comment type="caution">
    <text evidence="3">The sequence shown here is derived from an EMBL/GenBank/DDBJ whole genome shotgun (WGS) entry which is preliminary data.</text>
</comment>
<name>A0A8J2T0N0_9STRA</name>
<feature type="transmembrane region" description="Helical" evidence="1">
    <location>
        <begin position="62"/>
        <end position="80"/>
    </location>
</feature>
<keyword evidence="2" id="KW-0732">Signal</keyword>
<sequence>MEDGVLALILLAAFVALGRFAAEVYAQGPVQRVSIVAMVVAAPFWLWALYNTVFSDSLDLGVFSLALAGMAGVYGFELIPAEWPCGSTMVESGLPEVTPVTFRTVSTVGFGAVCANYILGLTAVWSDGWGLVTYMAAGLLFWLGMLYSSFAATSSVDADGNLYTSLI</sequence>
<proteinExistence type="predicted"/>
<keyword evidence="4" id="KW-1185">Reference proteome</keyword>
<keyword evidence="1" id="KW-0812">Transmembrane</keyword>
<dbReference type="EMBL" id="CAKKNE010000006">
    <property type="protein sequence ID" value="CAH0379871.1"/>
    <property type="molecule type" value="Genomic_DNA"/>
</dbReference>